<feature type="compositionally biased region" description="Low complexity" evidence="1">
    <location>
        <begin position="731"/>
        <end position="745"/>
    </location>
</feature>
<organism evidence="4 5">
    <name type="scientific">Globodera rostochiensis</name>
    <name type="common">Golden nematode worm</name>
    <name type="synonym">Heterodera rostochiensis</name>
    <dbReference type="NCBI Taxonomy" id="31243"/>
    <lineage>
        <taxon>Eukaryota</taxon>
        <taxon>Metazoa</taxon>
        <taxon>Ecdysozoa</taxon>
        <taxon>Nematoda</taxon>
        <taxon>Chromadorea</taxon>
        <taxon>Rhabditida</taxon>
        <taxon>Tylenchina</taxon>
        <taxon>Tylenchomorpha</taxon>
        <taxon>Tylenchoidea</taxon>
        <taxon>Heteroderidae</taxon>
        <taxon>Heteroderinae</taxon>
        <taxon>Globodera</taxon>
    </lineage>
</organism>
<name>A0A914HT65_GLORO</name>
<evidence type="ECO:0000313" key="4">
    <source>
        <dbReference type="Proteomes" id="UP000887572"/>
    </source>
</evidence>
<proteinExistence type="predicted"/>
<evidence type="ECO:0000313" key="5">
    <source>
        <dbReference type="WBParaSite" id="Gr19_v10_g4237.t1"/>
    </source>
</evidence>
<keyword evidence="2" id="KW-0472">Membrane</keyword>
<feature type="region of interest" description="Disordered" evidence="1">
    <location>
        <begin position="694"/>
        <end position="753"/>
    </location>
</feature>
<feature type="transmembrane region" description="Helical" evidence="2">
    <location>
        <begin position="196"/>
        <end position="215"/>
    </location>
</feature>
<protein>
    <submittedName>
        <fullName evidence="5">Apple domain-containing protein</fullName>
    </submittedName>
</protein>
<dbReference type="InterPro" id="IPR003609">
    <property type="entry name" value="Pan_app"/>
</dbReference>
<feature type="domain" description="Apple" evidence="3">
    <location>
        <begin position="598"/>
        <end position="688"/>
    </location>
</feature>
<feature type="region of interest" description="Disordered" evidence="1">
    <location>
        <begin position="1"/>
        <end position="25"/>
    </location>
</feature>
<dbReference type="WBParaSite" id="Gr19_v10_g4237.t1">
    <property type="protein sequence ID" value="Gr19_v10_g4237.t1"/>
    <property type="gene ID" value="Gr19_v10_g4237"/>
</dbReference>
<keyword evidence="2" id="KW-1133">Transmembrane helix</keyword>
<keyword evidence="2" id="KW-0812">Transmembrane</keyword>
<dbReference type="AlphaFoldDB" id="A0A914HT65"/>
<dbReference type="PROSITE" id="PS50948">
    <property type="entry name" value="PAN"/>
    <property type="match status" value="3"/>
</dbReference>
<dbReference type="Gene3D" id="3.50.4.10">
    <property type="entry name" value="Hepatocyte Growth Factor"/>
    <property type="match status" value="3"/>
</dbReference>
<feature type="compositionally biased region" description="Basic and acidic residues" evidence="1">
    <location>
        <begin position="702"/>
        <end position="714"/>
    </location>
</feature>
<dbReference type="PANTHER" id="PTHR47327">
    <property type="entry name" value="FI18240P1-RELATED"/>
    <property type="match status" value="1"/>
</dbReference>
<sequence>MVRGTFRPRGRGDLLGGGQEQKEAGETAVRTLGGQNVRLGEWPGAEFEEFDEEKEILLDLELRKHRMSSFFHILAESAFCLILAESAFCLILAESAFCLILAELEFWPLWLAESSNGGTTGRMSIMRGSPKHRRALLVTISGTFQILLPPFPFLPTSVRASPPAAAQVGLVIKRQIHAPICVGMAVSCSSSSSSSFVLVLLFVVVLLLFLPYASVDSSSSHLSRTLPASAALPSLSHNLRHKSIAKLTTASPAVGRQKPNLAVFSYGASSAVIGEQWGNETGEELLGNGQMLASVPDLSDPCFRRYANSIIVNAQPFERRSSISLINCKVQCLRSPVGVYSCRSFVYDNLNQVCDLFAHVGDQSPAKLLRFKTRDYFEPTAAIHCALDGNEPLKANVPLSPVAPPLMGISIKSPLSSPGDASFSTMFPLPPSPVPPHLPMKALQTTPPVMVGPTGEQTDEEEPPRQEPVTVKGKEDGSGKARNGMETVGTATGEQPKECTASQVPRFLRTMDFELFGFDESRIGNVRGAEECASACINKRASNGAGVKCHSFEFTAARSDCTFSAESAVPLGNGQLRQRPGTDYFEHICVDRLLANQCQPSVVPGFRRFPQMILVGFAETVVDSPSLQECFDNCLNSRQLYGFVCSSGMFYFEEPQLNCILNTEDRKSQPELFTSETSDLVDYFETGCSAGNRTIGAGNGGRQRDDGMSLRKQDFVGPRRHREPVPKMLEASTTTAASLPPSTSSHPPPSVPSFSSYKGAIWTGWTRCAGKGRWTTIGIQMRQKICGPRLCGKEERQCNLVGTTPIDGDGLRKGTEGTKSAVPKGESRRRDFHPPAVGHYSQRGRMPPALLSFLWRRRR</sequence>
<feature type="region of interest" description="Disordered" evidence="1">
    <location>
        <begin position="451"/>
        <end position="500"/>
    </location>
</feature>
<feature type="region of interest" description="Disordered" evidence="1">
    <location>
        <begin position="809"/>
        <end position="841"/>
    </location>
</feature>
<accession>A0A914HT65</accession>
<feature type="domain" description="Apple" evidence="3">
    <location>
        <begin position="499"/>
        <end position="589"/>
    </location>
</feature>
<dbReference type="Proteomes" id="UP000887572">
    <property type="component" value="Unplaced"/>
</dbReference>
<evidence type="ECO:0000256" key="2">
    <source>
        <dbReference type="SAM" id="Phobius"/>
    </source>
</evidence>
<dbReference type="CDD" id="cd01099">
    <property type="entry name" value="PAN_AP_HGF"/>
    <property type="match status" value="2"/>
</dbReference>
<feature type="domain" description="Apple" evidence="3">
    <location>
        <begin position="302"/>
        <end position="381"/>
    </location>
</feature>
<dbReference type="Pfam" id="PF00024">
    <property type="entry name" value="PAN_1"/>
    <property type="match status" value="3"/>
</dbReference>
<keyword evidence="4" id="KW-1185">Reference proteome</keyword>
<evidence type="ECO:0000259" key="3">
    <source>
        <dbReference type="PROSITE" id="PS50948"/>
    </source>
</evidence>
<dbReference type="SUPFAM" id="SSF57414">
    <property type="entry name" value="Hairpin loop containing domain-like"/>
    <property type="match status" value="3"/>
</dbReference>
<evidence type="ECO:0000256" key="1">
    <source>
        <dbReference type="SAM" id="MobiDB-lite"/>
    </source>
</evidence>
<dbReference type="InterPro" id="IPR052774">
    <property type="entry name" value="Celegans_DevNeuronal_Protein"/>
</dbReference>
<dbReference type="SMART" id="SM00473">
    <property type="entry name" value="PAN_AP"/>
    <property type="match status" value="3"/>
</dbReference>
<reference evidence="5" key="1">
    <citation type="submission" date="2022-11" db="UniProtKB">
        <authorList>
            <consortium name="WormBaseParasite"/>
        </authorList>
    </citation>
    <scope>IDENTIFICATION</scope>
</reference>
<dbReference type="GO" id="GO:0009653">
    <property type="term" value="P:anatomical structure morphogenesis"/>
    <property type="evidence" value="ECO:0007669"/>
    <property type="project" value="TreeGrafter"/>
</dbReference>
<dbReference type="PANTHER" id="PTHR47327:SF11">
    <property type="entry name" value="PROTEIN CBG21204"/>
    <property type="match status" value="1"/>
</dbReference>